<feature type="transmembrane region" description="Helical" evidence="6">
    <location>
        <begin position="427"/>
        <end position="451"/>
    </location>
</feature>
<dbReference type="GO" id="GO:0005886">
    <property type="term" value="C:plasma membrane"/>
    <property type="evidence" value="ECO:0007669"/>
    <property type="project" value="UniProtKB-SubCell"/>
</dbReference>
<name>A0A4Q5M5W8_9BACT</name>
<feature type="transmembrane region" description="Helical" evidence="6">
    <location>
        <begin position="385"/>
        <end position="406"/>
    </location>
</feature>
<dbReference type="InterPro" id="IPR050250">
    <property type="entry name" value="Macrolide_Exporter_MacB"/>
</dbReference>
<dbReference type="InterPro" id="IPR003838">
    <property type="entry name" value="ABC3_permease_C"/>
</dbReference>
<feature type="transmembrane region" description="Helical" evidence="6">
    <location>
        <begin position="738"/>
        <end position="758"/>
    </location>
</feature>
<evidence type="ECO:0000256" key="1">
    <source>
        <dbReference type="ARBA" id="ARBA00004651"/>
    </source>
</evidence>
<gene>
    <name evidence="9" type="ORF">EWM59_00210</name>
</gene>
<comment type="subcellular location">
    <subcellularLocation>
        <location evidence="1">Cell membrane</location>
        <topology evidence="1">Multi-pass membrane protein</topology>
    </subcellularLocation>
</comment>
<keyword evidence="2" id="KW-1003">Cell membrane</keyword>
<evidence type="ECO:0000256" key="6">
    <source>
        <dbReference type="SAM" id="Phobius"/>
    </source>
</evidence>
<dbReference type="InterPro" id="IPR025857">
    <property type="entry name" value="MacB_PCD"/>
</dbReference>
<protein>
    <submittedName>
        <fullName evidence="9">FtsX-like permease family protein</fullName>
    </submittedName>
</protein>
<evidence type="ECO:0000259" key="8">
    <source>
        <dbReference type="Pfam" id="PF12704"/>
    </source>
</evidence>
<evidence type="ECO:0000256" key="4">
    <source>
        <dbReference type="ARBA" id="ARBA00022989"/>
    </source>
</evidence>
<feature type="transmembrane region" description="Helical" evidence="6">
    <location>
        <begin position="344"/>
        <end position="365"/>
    </location>
</feature>
<dbReference type="GO" id="GO:0022857">
    <property type="term" value="F:transmembrane transporter activity"/>
    <property type="evidence" value="ECO:0007669"/>
    <property type="project" value="TreeGrafter"/>
</dbReference>
<evidence type="ECO:0000313" key="10">
    <source>
        <dbReference type="Proteomes" id="UP000293162"/>
    </source>
</evidence>
<evidence type="ECO:0000256" key="5">
    <source>
        <dbReference type="ARBA" id="ARBA00023136"/>
    </source>
</evidence>
<feature type="domain" description="MacB-like periplasmic core" evidence="8">
    <location>
        <begin position="439"/>
        <end position="646"/>
    </location>
</feature>
<feature type="domain" description="MacB-like periplasmic core" evidence="8">
    <location>
        <begin position="20"/>
        <end position="248"/>
    </location>
</feature>
<dbReference type="Proteomes" id="UP000293162">
    <property type="component" value="Unassembled WGS sequence"/>
</dbReference>
<evidence type="ECO:0000259" key="7">
    <source>
        <dbReference type="Pfam" id="PF02687"/>
    </source>
</evidence>
<feature type="transmembrane region" description="Helical" evidence="6">
    <location>
        <begin position="691"/>
        <end position="710"/>
    </location>
</feature>
<sequence>MIRNYLKIAFRNLVRNKVYSFINIVGLAMGITAFLFILEYISLEKSVNHFHKNLSSTYRLLNEDIHGVTWTEIEPGWALKAKENFPEIKDFCRFESGVSKGVVKRANTNGEPFRESNIGFAEGNFFEFFTFPLVIGDAKALNKPNTVFLSAATAKKYFGNDNPMGQVLTLNNQFGQSTHTIEGVFADMSDNSDIRYDMVFSLETMKNPGYLKGNDWALLTNLDSQYINTYFQLNNGVDPKTFENKLSALRKKLGKENDGIRFRLQPLGNVHLASSLNDNYQTTGNLKYVYMLGGIAFLILLIAWFNYINLSTANSLKRANEVGVRKVIGATQMNLIAQFLGESILVNLLGLGLSMFFIYSFQPLFNELIGKELSVKTIQFSSVSIVGLGLLLIGSILSGALTALVLSNFNPIETLKGKLGKQSKGIFLRKALVVSQFSISIMLILGTVLIYRQLHFMQNKNLGMNTNQLLVIKGPEVGQDSTYKVRKTAFIDGLSQQSFVKDYCASGSVPSGWYNFTTSGFTQPKSKPDDELKTYSFALIGDRFLKTYEIDLKAGRNFTAAECNVEWNKNSKILLNEQAIQSLGFASAEEAVNKRIQWDERPLEIIGVVKNYHHQGVQKAIDPIIFYPQNSSVYFTVRLTPDKMQDKIASLEKIYKANFPGNPYEYFFVNENFNKQYLTEQQYSRIFTTSSIWAIVIACLGLFGLATFTTENRTKEVGIRKVLGAGVLGITALLSKDFLKLVLISIAIASPVAYYLMTQWLENFEYKVDISWWIFAASGLGAIVVALLTVGYQAIRAALVNPVKSLKTE</sequence>
<proteinExistence type="predicted"/>
<evidence type="ECO:0000256" key="2">
    <source>
        <dbReference type="ARBA" id="ARBA00022475"/>
    </source>
</evidence>
<reference evidence="9 10" key="1">
    <citation type="submission" date="2019-02" db="EMBL/GenBank/DDBJ databases">
        <title>Bacterial novel species Emticicia sp. 17J42-9 isolated from soil.</title>
        <authorList>
            <person name="Jung H.-Y."/>
        </authorList>
    </citation>
    <scope>NUCLEOTIDE SEQUENCE [LARGE SCALE GENOMIC DNA]</scope>
    <source>
        <strain evidence="9 10">17J42-9</strain>
    </source>
</reference>
<feature type="domain" description="ABC3 transporter permease C-terminal" evidence="7">
    <location>
        <begin position="691"/>
        <end position="798"/>
    </location>
</feature>
<feature type="domain" description="ABC3 transporter permease C-terminal" evidence="7">
    <location>
        <begin position="295"/>
        <end position="405"/>
    </location>
</feature>
<dbReference type="PANTHER" id="PTHR30572:SF18">
    <property type="entry name" value="ABC-TYPE MACROLIDE FAMILY EXPORT SYSTEM PERMEASE COMPONENT 2"/>
    <property type="match status" value="1"/>
</dbReference>
<feature type="transmembrane region" description="Helical" evidence="6">
    <location>
        <begin position="770"/>
        <end position="795"/>
    </location>
</feature>
<keyword evidence="5 6" id="KW-0472">Membrane</keyword>
<comment type="caution">
    <text evidence="9">The sequence shown here is derived from an EMBL/GenBank/DDBJ whole genome shotgun (WGS) entry which is preliminary data.</text>
</comment>
<evidence type="ECO:0000313" key="9">
    <source>
        <dbReference type="EMBL" id="RYU97579.1"/>
    </source>
</evidence>
<keyword evidence="3 6" id="KW-0812">Transmembrane</keyword>
<dbReference type="RefSeq" id="WP_130018902.1">
    <property type="nucleotide sequence ID" value="NZ_SEWF01000001.1"/>
</dbReference>
<keyword evidence="4 6" id="KW-1133">Transmembrane helix</keyword>
<dbReference type="OrthoDB" id="5933722at2"/>
<dbReference type="PANTHER" id="PTHR30572">
    <property type="entry name" value="MEMBRANE COMPONENT OF TRANSPORTER-RELATED"/>
    <property type="match status" value="1"/>
</dbReference>
<feature type="transmembrane region" description="Helical" evidence="6">
    <location>
        <begin position="288"/>
        <end position="308"/>
    </location>
</feature>
<evidence type="ECO:0000256" key="3">
    <source>
        <dbReference type="ARBA" id="ARBA00022692"/>
    </source>
</evidence>
<dbReference type="EMBL" id="SEWF01000001">
    <property type="protein sequence ID" value="RYU97579.1"/>
    <property type="molecule type" value="Genomic_DNA"/>
</dbReference>
<accession>A0A4Q5M5W8</accession>
<feature type="transmembrane region" description="Helical" evidence="6">
    <location>
        <begin position="21"/>
        <end position="43"/>
    </location>
</feature>
<keyword evidence="10" id="KW-1185">Reference proteome</keyword>
<organism evidence="9 10">
    <name type="scientific">Emticicia agri</name>
    <dbReference type="NCBI Taxonomy" id="2492393"/>
    <lineage>
        <taxon>Bacteria</taxon>
        <taxon>Pseudomonadati</taxon>
        <taxon>Bacteroidota</taxon>
        <taxon>Cytophagia</taxon>
        <taxon>Cytophagales</taxon>
        <taxon>Leadbetterellaceae</taxon>
        <taxon>Emticicia</taxon>
    </lineage>
</organism>
<dbReference type="Pfam" id="PF12704">
    <property type="entry name" value="MacB_PCD"/>
    <property type="match status" value="2"/>
</dbReference>
<dbReference type="AlphaFoldDB" id="A0A4Q5M5W8"/>
<dbReference type="Pfam" id="PF02687">
    <property type="entry name" value="FtsX"/>
    <property type="match status" value="2"/>
</dbReference>